<gene>
    <name evidence="19" type="ORF">K505DRAFT_409039</name>
</gene>
<dbReference type="FunFam" id="3.40.630.10:FF:000165">
    <property type="entry name" value="Glucan 1,4-alpha-glucosidase, putative"/>
    <property type="match status" value="1"/>
</dbReference>
<dbReference type="PROSITE" id="PS00133">
    <property type="entry name" value="CARBOXYPEPT_ZN_2"/>
    <property type="match status" value="1"/>
</dbReference>
<dbReference type="InterPro" id="IPR003146">
    <property type="entry name" value="M14A_act_pep"/>
</dbReference>
<dbReference type="Pfam" id="PF02244">
    <property type="entry name" value="Propep_M14"/>
    <property type="match status" value="1"/>
</dbReference>
<dbReference type="AlphaFoldDB" id="A0A6A6X5Z7"/>
<dbReference type="PROSITE" id="PS52035">
    <property type="entry name" value="PEPTIDASE_M14"/>
    <property type="match status" value="1"/>
</dbReference>
<organism evidence="19 20">
    <name type="scientific">Melanomma pulvis-pyrius CBS 109.77</name>
    <dbReference type="NCBI Taxonomy" id="1314802"/>
    <lineage>
        <taxon>Eukaryota</taxon>
        <taxon>Fungi</taxon>
        <taxon>Dikarya</taxon>
        <taxon>Ascomycota</taxon>
        <taxon>Pezizomycotina</taxon>
        <taxon>Dothideomycetes</taxon>
        <taxon>Pleosporomycetidae</taxon>
        <taxon>Pleosporales</taxon>
        <taxon>Melanommataceae</taxon>
        <taxon>Melanomma</taxon>
    </lineage>
</organism>
<evidence type="ECO:0000259" key="18">
    <source>
        <dbReference type="PROSITE" id="PS52035"/>
    </source>
</evidence>
<comment type="function">
    <text evidence="2">Extracellular metalloprotease that contributes to pathogenicity.</text>
</comment>
<keyword evidence="10" id="KW-0378">Hydrolase</keyword>
<keyword evidence="5" id="KW-0964">Secreted</keyword>
<keyword evidence="15" id="KW-1015">Disulfide bond</keyword>
<feature type="active site" description="Proton donor/acceptor" evidence="16">
    <location>
        <position position="386"/>
    </location>
</feature>
<dbReference type="OrthoDB" id="3626597at2759"/>
<dbReference type="GO" id="GO:0004181">
    <property type="term" value="F:metallocarboxypeptidase activity"/>
    <property type="evidence" value="ECO:0007669"/>
    <property type="project" value="InterPro"/>
</dbReference>
<evidence type="ECO:0000256" key="6">
    <source>
        <dbReference type="ARBA" id="ARBA00022645"/>
    </source>
</evidence>
<accession>A0A6A6X5Z7</accession>
<protein>
    <submittedName>
        <fullName evidence="19">Carboxypeptidase A1</fullName>
    </submittedName>
</protein>
<evidence type="ECO:0000256" key="15">
    <source>
        <dbReference type="ARBA" id="ARBA00023157"/>
    </source>
</evidence>
<dbReference type="Pfam" id="PF00246">
    <property type="entry name" value="Peptidase_M14"/>
    <property type="match status" value="1"/>
</dbReference>
<evidence type="ECO:0000256" key="8">
    <source>
        <dbReference type="ARBA" id="ARBA00022723"/>
    </source>
</evidence>
<dbReference type="InterPro" id="IPR036990">
    <property type="entry name" value="M14A-like_propep"/>
</dbReference>
<feature type="domain" description="Peptidase M14" evidence="18">
    <location>
        <begin position="121"/>
        <end position="420"/>
    </location>
</feature>
<dbReference type="SUPFAM" id="SSF53187">
    <property type="entry name" value="Zn-dependent exopeptidases"/>
    <property type="match status" value="1"/>
</dbReference>
<reference evidence="19" key="1">
    <citation type="journal article" date="2020" name="Stud. Mycol.">
        <title>101 Dothideomycetes genomes: a test case for predicting lifestyles and emergence of pathogens.</title>
        <authorList>
            <person name="Haridas S."/>
            <person name="Albert R."/>
            <person name="Binder M."/>
            <person name="Bloem J."/>
            <person name="Labutti K."/>
            <person name="Salamov A."/>
            <person name="Andreopoulos B."/>
            <person name="Baker S."/>
            <person name="Barry K."/>
            <person name="Bills G."/>
            <person name="Bluhm B."/>
            <person name="Cannon C."/>
            <person name="Castanera R."/>
            <person name="Culley D."/>
            <person name="Daum C."/>
            <person name="Ezra D."/>
            <person name="Gonzalez J."/>
            <person name="Henrissat B."/>
            <person name="Kuo A."/>
            <person name="Liang C."/>
            <person name="Lipzen A."/>
            <person name="Lutzoni F."/>
            <person name="Magnuson J."/>
            <person name="Mondo S."/>
            <person name="Nolan M."/>
            <person name="Ohm R."/>
            <person name="Pangilinan J."/>
            <person name="Park H.-J."/>
            <person name="Ramirez L."/>
            <person name="Alfaro M."/>
            <person name="Sun H."/>
            <person name="Tritt A."/>
            <person name="Yoshinaga Y."/>
            <person name="Zwiers L.-H."/>
            <person name="Turgeon B."/>
            <person name="Goodwin S."/>
            <person name="Spatafora J."/>
            <person name="Crous P."/>
            <person name="Grigoriev I."/>
        </authorList>
    </citation>
    <scope>NUCLEOTIDE SEQUENCE</scope>
    <source>
        <strain evidence="19">CBS 109.77</strain>
    </source>
</reference>
<comment type="similarity">
    <text evidence="4 16">Belongs to the peptidase M14 family.</text>
</comment>
<comment type="cofactor">
    <cofactor evidence="1">
        <name>Zn(2+)</name>
        <dbReference type="ChEBI" id="CHEBI:29105"/>
    </cofactor>
</comment>
<evidence type="ECO:0000313" key="20">
    <source>
        <dbReference type="Proteomes" id="UP000799757"/>
    </source>
</evidence>
<keyword evidence="9 17" id="KW-0732">Signal</keyword>
<evidence type="ECO:0000256" key="16">
    <source>
        <dbReference type="PROSITE-ProRule" id="PRU01379"/>
    </source>
</evidence>
<keyword evidence="8" id="KW-0479">Metal-binding</keyword>
<feature type="signal peptide" evidence="17">
    <location>
        <begin position="1"/>
        <end position="16"/>
    </location>
</feature>
<dbReference type="PANTHER" id="PTHR11705:SF143">
    <property type="entry name" value="SLL0236 PROTEIN"/>
    <property type="match status" value="1"/>
</dbReference>
<evidence type="ECO:0000256" key="9">
    <source>
        <dbReference type="ARBA" id="ARBA00022729"/>
    </source>
</evidence>
<name>A0A6A6X5Z7_9PLEO</name>
<keyword evidence="13" id="KW-0482">Metalloprotease</keyword>
<dbReference type="PRINTS" id="PR00765">
    <property type="entry name" value="CRBOXYPTASEA"/>
</dbReference>
<dbReference type="GO" id="GO:0005576">
    <property type="term" value="C:extracellular region"/>
    <property type="evidence" value="ECO:0007669"/>
    <property type="project" value="UniProtKB-SubCell"/>
</dbReference>
<dbReference type="EMBL" id="MU002003">
    <property type="protein sequence ID" value="KAF2791752.1"/>
    <property type="molecule type" value="Genomic_DNA"/>
</dbReference>
<evidence type="ECO:0000256" key="11">
    <source>
        <dbReference type="ARBA" id="ARBA00022833"/>
    </source>
</evidence>
<evidence type="ECO:0000256" key="2">
    <source>
        <dbReference type="ARBA" id="ARBA00003091"/>
    </source>
</evidence>
<sequence length="420" mass="45355">MKLLGLTLASLGLASAATVARPVSYDGWKVYRVVVGDNSAKLSEVMSKLQLKTWKGKVETSDVVDVVVPPTQIEAFVSSTEALNTKLMHDDLGVSIAEETNFAVYASAEAAAAPNATWFNSYHSLADHAQWAKDLVAAYPANSEVISAGKSVEGRDIFGIHIWGASGKGSKPGVVWHSTVHAREWITTMVTEYAAYQLLTATDATTKAYKDKYDFYIFPVVNPDGFAYTQSTDRLWRKNRQSTPSASCVGRDINRNWPNQWSQSGGASTSPCAEDYKGPSAGDGVETKALKAQLDGIAAGKGVQLYMDIHSYSQLWMYPYGYTCSGTIPEAAAYKSLVAGAVAAVKASHGLTYTPGPICNTIYQVSGDSVDYAYQVAKAKYSMTVEMRDTGTYGFVLPPAQIKPGVEELWAGLSYLLTNM</sequence>
<keyword evidence="14" id="KW-0865">Zymogen</keyword>
<dbReference type="GO" id="GO:0008270">
    <property type="term" value="F:zinc ion binding"/>
    <property type="evidence" value="ECO:0007669"/>
    <property type="project" value="InterPro"/>
</dbReference>
<dbReference type="Gene3D" id="3.30.70.340">
    <property type="entry name" value="Metallocarboxypeptidase-like"/>
    <property type="match status" value="1"/>
</dbReference>
<evidence type="ECO:0000256" key="7">
    <source>
        <dbReference type="ARBA" id="ARBA00022670"/>
    </source>
</evidence>
<evidence type="ECO:0000256" key="14">
    <source>
        <dbReference type="ARBA" id="ARBA00023145"/>
    </source>
</evidence>
<dbReference type="GO" id="GO:0006508">
    <property type="term" value="P:proteolysis"/>
    <property type="evidence" value="ECO:0007669"/>
    <property type="project" value="UniProtKB-KW"/>
</dbReference>
<keyword evidence="7" id="KW-0645">Protease</keyword>
<evidence type="ECO:0000256" key="13">
    <source>
        <dbReference type="ARBA" id="ARBA00023049"/>
    </source>
</evidence>
<dbReference type="CDD" id="cd03860">
    <property type="entry name" value="M14_CP_A-B_like"/>
    <property type="match status" value="1"/>
</dbReference>
<evidence type="ECO:0000256" key="17">
    <source>
        <dbReference type="SAM" id="SignalP"/>
    </source>
</evidence>
<evidence type="ECO:0000256" key="10">
    <source>
        <dbReference type="ARBA" id="ARBA00022801"/>
    </source>
</evidence>
<feature type="chain" id="PRO_5025421197" evidence="17">
    <location>
        <begin position="17"/>
        <end position="420"/>
    </location>
</feature>
<dbReference type="Proteomes" id="UP000799757">
    <property type="component" value="Unassembled WGS sequence"/>
</dbReference>
<keyword evidence="20" id="KW-1185">Reference proteome</keyword>
<keyword evidence="12" id="KW-0843">Virulence</keyword>
<evidence type="ECO:0000256" key="4">
    <source>
        <dbReference type="ARBA" id="ARBA00005988"/>
    </source>
</evidence>
<dbReference type="PANTHER" id="PTHR11705">
    <property type="entry name" value="PROTEASE FAMILY M14 CARBOXYPEPTIDASE A,B"/>
    <property type="match status" value="1"/>
</dbReference>
<keyword evidence="11" id="KW-0862">Zinc</keyword>
<keyword evidence="6 19" id="KW-0121">Carboxypeptidase</keyword>
<dbReference type="SUPFAM" id="SSF54897">
    <property type="entry name" value="Protease propeptides/inhibitors"/>
    <property type="match status" value="1"/>
</dbReference>
<dbReference type="Gene3D" id="3.40.630.10">
    <property type="entry name" value="Zn peptidases"/>
    <property type="match status" value="1"/>
</dbReference>
<evidence type="ECO:0000256" key="12">
    <source>
        <dbReference type="ARBA" id="ARBA00023026"/>
    </source>
</evidence>
<evidence type="ECO:0000256" key="5">
    <source>
        <dbReference type="ARBA" id="ARBA00022525"/>
    </source>
</evidence>
<evidence type="ECO:0000313" key="19">
    <source>
        <dbReference type="EMBL" id="KAF2791752.1"/>
    </source>
</evidence>
<dbReference type="InterPro" id="IPR000834">
    <property type="entry name" value="Peptidase_M14"/>
</dbReference>
<evidence type="ECO:0000256" key="1">
    <source>
        <dbReference type="ARBA" id="ARBA00001947"/>
    </source>
</evidence>
<proteinExistence type="inferred from homology"/>
<dbReference type="SMART" id="SM00631">
    <property type="entry name" value="Zn_pept"/>
    <property type="match status" value="1"/>
</dbReference>
<comment type="subcellular location">
    <subcellularLocation>
        <location evidence="3">Secreted</location>
    </subcellularLocation>
</comment>
<dbReference type="InterPro" id="IPR057247">
    <property type="entry name" value="CARBOXYPEPT_ZN_2"/>
</dbReference>
<evidence type="ECO:0000256" key="3">
    <source>
        <dbReference type="ARBA" id="ARBA00004613"/>
    </source>
</evidence>